<keyword evidence="3" id="KW-1185">Reference proteome</keyword>
<feature type="compositionally biased region" description="Basic and acidic residues" evidence="1">
    <location>
        <begin position="110"/>
        <end position="119"/>
    </location>
</feature>
<reference evidence="2 3" key="1">
    <citation type="submission" date="2024-09" db="EMBL/GenBank/DDBJ databases">
        <title>Genome sequencing and assembly of Phytophthora oleae, isolate VK10A, causative agent of rot of olive drupes.</title>
        <authorList>
            <person name="Conti Taguali S."/>
            <person name="Riolo M."/>
            <person name="La Spada F."/>
            <person name="Cacciola S.O."/>
            <person name="Dionisio G."/>
        </authorList>
    </citation>
    <scope>NUCLEOTIDE SEQUENCE [LARGE SCALE GENOMIC DNA]</scope>
    <source>
        <strain evidence="2 3">VK10A</strain>
    </source>
</reference>
<evidence type="ECO:0000313" key="2">
    <source>
        <dbReference type="EMBL" id="KAL3663192.1"/>
    </source>
</evidence>
<gene>
    <name evidence="2" type="ORF">V7S43_011602</name>
</gene>
<dbReference type="EMBL" id="JBIMZQ010000028">
    <property type="protein sequence ID" value="KAL3663192.1"/>
    <property type="molecule type" value="Genomic_DNA"/>
</dbReference>
<dbReference type="AlphaFoldDB" id="A0ABD3F9R4"/>
<feature type="compositionally biased region" description="Polar residues" evidence="1">
    <location>
        <begin position="94"/>
        <end position="107"/>
    </location>
</feature>
<evidence type="ECO:0000313" key="3">
    <source>
        <dbReference type="Proteomes" id="UP001632037"/>
    </source>
</evidence>
<evidence type="ECO:0000256" key="1">
    <source>
        <dbReference type="SAM" id="MobiDB-lite"/>
    </source>
</evidence>
<organism evidence="2 3">
    <name type="scientific">Phytophthora oleae</name>
    <dbReference type="NCBI Taxonomy" id="2107226"/>
    <lineage>
        <taxon>Eukaryota</taxon>
        <taxon>Sar</taxon>
        <taxon>Stramenopiles</taxon>
        <taxon>Oomycota</taxon>
        <taxon>Peronosporomycetes</taxon>
        <taxon>Peronosporales</taxon>
        <taxon>Peronosporaceae</taxon>
        <taxon>Phytophthora</taxon>
    </lineage>
</organism>
<sequence>MSDMAPRTLIQFLLSVRRHLAARALFRQCRRRRMNVPDLSQTATTNAAGSRGLLDSVLDNEAAMKSYAEEINLDRIRSFSSEDRQALARRQSQKHLQIQPTLPSLNPRQPRIERWSSSN</sequence>
<comment type="caution">
    <text evidence="2">The sequence shown here is derived from an EMBL/GenBank/DDBJ whole genome shotgun (WGS) entry which is preliminary data.</text>
</comment>
<dbReference type="Proteomes" id="UP001632037">
    <property type="component" value="Unassembled WGS sequence"/>
</dbReference>
<accession>A0ABD3F9R4</accession>
<protein>
    <submittedName>
        <fullName evidence="2">Uncharacterized protein</fullName>
    </submittedName>
</protein>
<name>A0ABD3F9R4_9STRA</name>
<feature type="region of interest" description="Disordered" evidence="1">
    <location>
        <begin position="84"/>
        <end position="119"/>
    </location>
</feature>
<proteinExistence type="predicted"/>